<accession>A0ABR2T616</accession>
<feature type="compositionally biased region" description="Low complexity" evidence="1">
    <location>
        <begin position="179"/>
        <end position="196"/>
    </location>
</feature>
<evidence type="ECO:0000256" key="1">
    <source>
        <dbReference type="SAM" id="MobiDB-lite"/>
    </source>
</evidence>
<feature type="compositionally biased region" description="Polar residues" evidence="1">
    <location>
        <begin position="275"/>
        <end position="308"/>
    </location>
</feature>
<name>A0ABR2T616_9ROSI</name>
<feature type="compositionally biased region" description="Low complexity" evidence="1">
    <location>
        <begin position="313"/>
        <end position="324"/>
    </location>
</feature>
<dbReference type="InterPro" id="IPR045882">
    <property type="entry name" value="GPT1/2"/>
</dbReference>
<sequence>MESDLLEISDEDNDSLILQHQQTLTDAVSTIDPSFFSCSPLHFPTSNPTDVKAKNPIFSSNIDKENFDGSEHKSELQKLSLEPQKMKKKRKGGGYNLRKSLAWDRAFFTEEGVLNSTELSLISGNFSKLSGEKLLAIEEEPVESLSIDSPDLQALEDNLFKELPCNNSNTKVANKIANSSLRQKSSSSASRSAVKQNVLSIHDVNRSGSKRSGCPRPVIPANVSTTKTAVKEPKISKVPAPKSGSSTTRSSPNLNKPKRNQSVQAAVSAHRSIALTGSNKSTRSTQNDAKSSVPSKSQINKLSATQPKRNVKSSALASHSSALSQHPLVTKPDNGLKVNQDPVVASGHGSIYHEAVSKKVASLLQSHCHTGGNTQYSQPQMAKPSGLRMPSPSLGFFTQSKANASHNIQSSTQKCNNPKPNIPNLTKLGVLHSTFEIPTPSKKIHVVASDVAAIENSWTPSTKPSVPSSASSFCKDVGPNSRDSKMRSVEVKASCTSYNHELTNNRQQSHTIDGSLKQQTENAEFQYSDNKLLLQSQSSEHVKLDCKREDLVIPRSPNHIGSEFKDPYFKSHGLQVKTGLKADDAGNELSGNGQNISLTEDFDLLPQLHSCEVNSNNIHGSPIVYNDPISIHDNHEHSSKPSETECVKSCTFEDDQITSEIHKPHINDGALLKEVDPSEEFLSFNSVAGKGICPNISDCNASNLERTNGLLHYGDRIPGNDGTVGTTDLNQQSHVADAQKHSFECNLPFENSNCLQNALEANNLHAHVDINKKLVEQPPLPDPCIVVETVFQDNYGSHSTDCPLHGEIFSSEDVACQSELANSGVPCKIPPTLQNCVQEMAEVVECLNVENEVSVSTDTQCNHDIGLLCEATSPKGLERIEEDKVTWAITACDIGVSNDCQRSGNLDTREMDDSHSISPLGLVDVIKEPGEKILSCHFNAPGMLTNSLMDKQNELIQSSEAGNTFLDNPTLEACHDLFSAERNFLVESQNFDRNNCADVGSRNKGSVIQAVEGPDQSRVRTDEPSDNCAAGDNEMTNGSFSKDAFLQSFNDGISFDSCKINLFTSAENINFAVVENLNKPHELQNVVTVMPEPDKFGLSVTEEISSYVTINLSDKKHDGCNDMILPNNEQSCQVTSLNVGLSSLSEDQVSGAENTCKSQAFFSLTEESISSIKTSDISSNESFLQEELNRLENDVPQELNSSMTHAEAKGCASLVEETGNDRKQVAPLVKPPLNAVPFSDEWLAAIEAAGEEILTMKSGAVQNSPTDKSLPEPGPWSPVQFNFL</sequence>
<reference evidence="2 3" key="1">
    <citation type="journal article" date="2024" name="G3 (Bethesda)">
        <title>Genome assembly of Hibiscus sabdariffa L. provides insights into metabolisms of medicinal natural products.</title>
        <authorList>
            <person name="Kim T."/>
        </authorList>
    </citation>
    <scope>NUCLEOTIDE SEQUENCE [LARGE SCALE GENOMIC DNA]</scope>
    <source>
        <strain evidence="2">TK-2024</strain>
        <tissue evidence="2">Old leaves</tissue>
    </source>
</reference>
<feature type="compositionally biased region" description="Low complexity" evidence="1">
    <location>
        <begin position="458"/>
        <end position="472"/>
    </location>
</feature>
<protein>
    <submittedName>
        <fullName evidence="2">Uncharacterized protein</fullName>
    </submittedName>
</protein>
<comment type="caution">
    <text evidence="2">The sequence shown here is derived from an EMBL/GenBank/DDBJ whole genome shotgun (WGS) entry which is preliminary data.</text>
</comment>
<dbReference type="Proteomes" id="UP001396334">
    <property type="component" value="Unassembled WGS sequence"/>
</dbReference>
<feature type="region of interest" description="Disordered" evidence="1">
    <location>
        <begin position="458"/>
        <end position="487"/>
    </location>
</feature>
<feature type="compositionally biased region" description="Polar residues" evidence="1">
    <location>
        <begin position="243"/>
        <end position="265"/>
    </location>
</feature>
<feature type="region of interest" description="Disordered" evidence="1">
    <location>
        <begin position="1257"/>
        <end position="1277"/>
    </location>
</feature>
<dbReference type="PANTHER" id="PTHR33737">
    <property type="entry name" value="OS05G0121800 PROTEIN"/>
    <property type="match status" value="1"/>
</dbReference>
<organism evidence="2 3">
    <name type="scientific">Hibiscus sabdariffa</name>
    <name type="common">roselle</name>
    <dbReference type="NCBI Taxonomy" id="183260"/>
    <lineage>
        <taxon>Eukaryota</taxon>
        <taxon>Viridiplantae</taxon>
        <taxon>Streptophyta</taxon>
        <taxon>Embryophyta</taxon>
        <taxon>Tracheophyta</taxon>
        <taxon>Spermatophyta</taxon>
        <taxon>Magnoliopsida</taxon>
        <taxon>eudicotyledons</taxon>
        <taxon>Gunneridae</taxon>
        <taxon>Pentapetalae</taxon>
        <taxon>rosids</taxon>
        <taxon>malvids</taxon>
        <taxon>Malvales</taxon>
        <taxon>Malvaceae</taxon>
        <taxon>Malvoideae</taxon>
        <taxon>Hibiscus</taxon>
    </lineage>
</organism>
<dbReference type="PANTHER" id="PTHR33737:SF19">
    <property type="entry name" value="BNAA10G12980D PROTEIN"/>
    <property type="match status" value="1"/>
</dbReference>
<feature type="region of interest" description="Disordered" evidence="1">
    <location>
        <begin position="179"/>
        <end position="335"/>
    </location>
</feature>
<evidence type="ECO:0000313" key="2">
    <source>
        <dbReference type="EMBL" id="KAK9032649.1"/>
    </source>
</evidence>
<gene>
    <name evidence="2" type="ORF">V6N11_056907</name>
</gene>
<dbReference type="EMBL" id="JBBPBN010000009">
    <property type="protein sequence ID" value="KAK9032649.1"/>
    <property type="molecule type" value="Genomic_DNA"/>
</dbReference>
<keyword evidence="3" id="KW-1185">Reference proteome</keyword>
<evidence type="ECO:0000313" key="3">
    <source>
        <dbReference type="Proteomes" id="UP001396334"/>
    </source>
</evidence>
<proteinExistence type="predicted"/>